<dbReference type="GeneID" id="111106848"/>
<proteinExistence type="predicted"/>
<evidence type="ECO:0000256" key="2">
    <source>
        <dbReference type="SAM" id="Phobius"/>
    </source>
</evidence>
<dbReference type="AlphaFoldDB" id="A0A8B8B421"/>
<gene>
    <name evidence="4" type="primary">LOC111106848</name>
</gene>
<dbReference type="RefSeq" id="XP_022297404.1">
    <property type="nucleotide sequence ID" value="XM_022441696.1"/>
</dbReference>
<protein>
    <submittedName>
        <fullName evidence="4">Uncharacterized protein LOC111106848</fullName>
    </submittedName>
</protein>
<name>A0A8B8B421_CRAVI</name>
<dbReference type="KEGG" id="cvn:111106848"/>
<keyword evidence="3" id="KW-1185">Reference proteome</keyword>
<reference evidence="4" key="1">
    <citation type="submission" date="2025-08" db="UniProtKB">
        <authorList>
            <consortium name="RefSeq"/>
        </authorList>
    </citation>
    <scope>IDENTIFICATION</scope>
    <source>
        <tissue evidence="4">Whole sample</tissue>
    </source>
</reference>
<evidence type="ECO:0000313" key="3">
    <source>
        <dbReference type="Proteomes" id="UP000694844"/>
    </source>
</evidence>
<evidence type="ECO:0000313" key="4">
    <source>
        <dbReference type="RefSeq" id="XP_022297404.1"/>
    </source>
</evidence>
<organism evidence="3 4">
    <name type="scientific">Crassostrea virginica</name>
    <name type="common">Eastern oyster</name>
    <dbReference type="NCBI Taxonomy" id="6565"/>
    <lineage>
        <taxon>Eukaryota</taxon>
        <taxon>Metazoa</taxon>
        <taxon>Spiralia</taxon>
        <taxon>Lophotrochozoa</taxon>
        <taxon>Mollusca</taxon>
        <taxon>Bivalvia</taxon>
        <taxon>Autobranchia</taxon>
        <taxon>Pteriomorphia</taxon>
        <taxon>Ostreida</taxon>
        <taxon>Ostreoidea</taxon>
        <taxon>Ostreidae</taxon>
        <taxon>Crassostrea</taxon>
    </lineage>
</organism>
<evidence type="ECO:0000256" key="1">
    <source>
        <dbReference type="SAM" id="MobiDB-lite"/>
    </source>
</evidence>
<dbReference type="Proteomes" id="UP000694844">
    <property type="component" value="Chromosome 8"/>
</dbReference>
<keyword evidence="2" id="KW-0812">Transmembrane</keyword>
<feature type="region of interest" description="Disordered" evidence="1">
    <location>
        <begin position="112"/>
        <end position="146"/>
    </location>
</feature>
<sequence length="146" mass="16111">MAKKSYTENTQREEVNAMITSPRTTKTPKPEAVSISTGISAEFAVAATVFGCIFGILATIGVWLLKQKISNHKSCNKTTAQDHYISLDLPAPVEDPVNDMYLKVNKHKPKNTSVDNGGMYNVLNETSTDPEETSSHYDQVEYNPTN</sequence>
<feature type="transmembrane region" description="Helical" evidence="2">
    <location>
        <begin position="43"/>
        <end position="65"/>
    </location>
</feature>
<keyword evidence="2" id="KW-0472">Membrane</keyword>
<keyword evidence="2" id="KW-1133">Transmembrane helix</keyword>
<accession>A0A8B8B421</accession>